<dbReference type="InterPro" id="IPR011059">
    <property type="entry name" value="Metal-dep_hydrolase_composite"/>
</dbReference>
<proteinExistence type="predicted"/>
<comment type="caution">
    <text evidence="3">The sequence shown here is derived from an EMBL/GenBank/DDBJ whole genome shotgun (WGS) entry which is preliminary data.</text>
</comment>
<feature type="signal peptide" evidence="1">
    <location>
        <begin position="1"/>
        <end position="19"/>
    </location>
</feature>
<dbReference type="OrthoDB" id="9802793at2"/>
<dbReference type="SUPFAM" id="SSF51338">
    <property type="entry name" value="Composite domain of metallo-dependent hydrolases"/>
    <property type="match status" value="1"/>
</dbReference>
<evidence type="ECO:0000259" key="2">
    <source>
        <dbReference type="Pfam" id="PF01979"/>
    </source>
</evidence>
<protein>
    <submittedName>
        <fullName evidence="3">Amidohydrolase</fullName>
    </submittedName>
</protein>
<name>A0A2K1Q1N5_9GAMM</name>
<sequence length="422" mass="44293">MNRFILTIALVTLPGSASAQDVLIRNATVHTATAQGTLQNADVLVRHGRIAAIGHGLNGAGATVVDAAGKPLTPALFAGINDIGVEEVSGESTTVDSHIGLAGGKDMSVRPEFDVTTAYNPESVLIPVARVEGFGWTMVSANPGSGGSLIGGQGGAFRFDGSLDPIGGRVLFVTLGGDSANLTGGSRAGEWMILDQLIDEARGRIPADSKFALLTPAGRVAMAKYFGGGGRVAVTIQRASDIRRLLRWAKQRHVRIALVGASEGWEVASEIAAAKVPVFVDALVDLPADFDQIGATMQNAARLRAAGVDVGFYLSSDASHYARKLRQLAGNAVANGMRWDDALAGLTRVPAQAFGLENEVGSIAVGRRADLALWTGDPLDVANTASQLWLDGRAVPMVSRQSELRDRYLHRDESPLPPAYSR</sequence>
<dbReference type="Proteomes" id="UP000236220">
    <property type="component" value="Unassembled WGS sequence"/>
</dbReference>
<gene>
    <name evidence="3" type="ORF">Lysil_0579</name>
</gene>
<accession>A0A2K1Q1N5</accession>
<keyword evidence="3" id="KW-0378">Hydrolase</keyword>
<dbReference type="EMBL" id="NPZB01000001">
    <property type="protein sequence ID" value="PNS08950.1"/>
    <property type="molecule type" value="Genomic_DNA"/>
</dbReference>
<evidence type="ECO:0000256" key="1">
    <source>
        <dbReference type="SAM" id="SignalP"/>
    </source>
</evidence>
<organism evidence="3 4">
    <name type="scientific">Solilutibacter silvestris</name>
    <dbReference type="NCBI Taxonomy" id="1645665"/>
    <lineage>
        <taxon>Bacteria</taxon>
        <taxon>Pseudomonadati</taxon>
        <taxon>Pseudomonadota</taxon>
        <taxon>Gammaproteobacteria</taxon>
        <taxon>Lysobacterales</taxon>
        <taxon>Lysobacteraceae</taxon>
        <taxon>Solilutibacter</taxon>
    </lineage>
</organism>
<feature type="domain" description="Amidohydrolase-related" evidence="2">
    <location>
        <begin position="285"/>
        <end position="383"/>
    </location>
</feature>
<evidence type="ECO:0000313" key="3">
    <source>
        <dbReference type="EMBL" id="PNS08950.1"/>
    </source>
</evidence>
<dbReference type="GO" id="GO:0016810">
    <property type="term" value="F:hydrolase activity, acting on carbon-nitrogen (but not peptide) bonds"/>
    <property type="evidence" value="ECO:0007669"/>
    <property type="project" value="InterPro"/>
</dbReference>
<dbReference type="SUPFAM" id="SSF51556">
    <property type="entry name" value="Metallo-dependent hydrolases"/>
    <property type="match status" value="1"/>
</dbReference>
<keyword evidence="1" id="KW-0732">Signal</keyword>
<keyword evidence="4" id="KW-1185">Reference proteome</keyword>
<feature type="chain" id="PRO_5014320130" evidence="1">
    <location>
        <begin position="20"/>
        <end position="422"/>
    </location>
</feature>
<dbReference type="AlphaFoldDB" id="A0A2K1Q1N5"/>
<dbReference type="Gene3D" id="3.20.20.140">
    <property type="entry name" value="Metal-dependent hydrolases"/>
    <property type="match status" value="1"/>
</dbReference>
<dbReference type="Pfam" id="PF01979">
    <property type="entry name" value="Amidohydro_1"/>
    <property type="match status" value="1"/>
</dbReference>
<dbReference type="PANTHER" id="PTHR43135:SF3">
    <property type="entry name" value="ALPHA-D-RIBOSE 1-METHYLPHOSPHONATE 5-TRIPHOSPHATE DIPHOSPHATASE"/>
    <property type="match status" value="1"/>
</dbReference>
<dbReference type="InterPro" id="IPR006680">
    <property type="entry name" value="Amidohydro-rel"/>
</dbReference>
<reference evidence="3 4" key="1">
    <citation type="submission" date="2017-08" db="EMBL/GenBank/DDBJ databases">
        <title>Lysobacter sylvestris genome.</title>
        <authorList>
            <person name="Zhang D.-C."/>
            <person name="Albuquerque L."/>
            <person name="Franca L."/>
            <person name="Froufe H.J.C."/>
            <person name="Barroso C."/>
            <person name="Egas C."/>
            <person name="Da Costa M."/>
            <person name="Margesin R."/>
        </authorList>
    </citation>
    <scope>NUCLEOTIDE SEQUENCE [LARGE SCALE GENOMIC DNA]</scope>
    <source>
        <strain evidence="3 4">AM20-91</strain>
    </source>
</reference>
<dbReference type="RefSeq" id="WP_103074069.1">
    <property type="nucleotide sequence ID" value="NZ_NPZB01000001.1"/>
</dbReference>
<dbReference type="InterPro" id="IPR032466">
    <property type="entry name" value="Metal_Hydrolase"/>
</dbReference>
<dbReference type="PANTHER" id="PTHR43135">
    <property type="entry name" value="ALPHA-D-RIBOSE 1-METHYLPHOSPHONATE 5-TRIPHOSPHATE DIPHOSPHATASE"/>
    <property type="match status" value="1"/>
</dbReference>
<evidence type="ECO:0000313" key="4">
    <source>
        <dbReference type="Proteomes" id="UP000236220"/>
    </source>
</evidence>
<dbReference type="InterPro" id="IPR051781">
    <property type="entry name" value="Metallo-dep_Hydrolase"/>
</dbReference>
<dbReference type="Gene3D" id="2.30.40.10">
    <property type="entry name" value="Urease, subunit C, domain 1"/>
    <property type="match status" value="1"/>
</dbReference>